<feature type="compositionally biased region" description="Polar residues" evidence="1">
    <location>
        <begin position="1388"/>
        <end position="1414"/>
    </location>
</feature>
<dbReference type="Pfam" id="PF15232">
    <property type="entry name" value="DUF4585"/>
    <property type="match status" value="1"/>
</dbReference>
<dbReference type="PANTHER" id="PTHR33775">
    <property type="entry name" value="CARDIAC-ENRICHED FHL2-INTERACTING PROTEIN-RELATED"/>
    <property type="match status" value="1"/>
</dbReference>
<feature type="domain" description="DUF4585" evidence="2">
    <location>
        <begin position="1266"/>
        <end position="1335"/>
    </location>
</feature>
<dbReference type="RefSeq" id="XP_034271581.2">
    <property type="nucleotide sequence ID" value="XM_034415690.2"/>
</dbReference>
<dbReference type="RefSeq" id="XP_034271605.2">
    <property type="nucleotide sequence ID" value="XM_034415714.2"/>
</dbReference>
<gene>
    <name evidence="4 5 6" type="primary">LOC117664600</name>
</gene>
<accession>A0A6P9BUK6</accession>
<feature type="region of interest" description="Disordered" evidence="1">
    <location>
        <begin position="1177"/>
        <end position="1234"/>
    </location>
</feature>
<keyword evidence="3" id="KW-1185">Reference proteome</keyword>
<feature type="compositionally biased region" description="Polar residues" evidence="1">
    <location>
        <begin position="226"/>
        <end position="244"/>
    </location>
</feature>
<evidence type="ECO:0000313" key="6">
    <source>
        <dbReference type="RefSeq" id="XP_034271605.2"/>
    </source>
</evidence>
<evidence type="ECO:0000256" key="1">
    <source>
        <dbReference type="SAM" id="MobiDB-lite"/>
    </source>
</evidence>
<dbReference type="GO" id="GO:0030018">
    <property type="term" value="C:Z disc"/>
    <property type="evidence" value="ECO:0007669"/>
    <property type="project" value="TreeGrafter"/>
</dbReference>
<feature type="compositionally biased region" description="Polar residues" evidence="1">
    <location>
        <begin position="1218"/>
        <end position="1234"/>
    </location>
</feature>
<evidence type="ECO:0000313" key="4">
    <source>
        <dbReference type="RefSeq" id="XP_034271581.2"/>
    </source>
</evidence>
<feature type="compositionally biased region" description="Polar residues" evidence="1">
    <location>
        <begin position="1137"/>
        <end position="1155"/>
    </location>
</feature>
<dbReference type="GO" id="GO:0070886">
    <property type="term" value="P:positive regulation of calcineurin-NFAT signaling cascade"/>
    <property type="evidence" value="ECO:0007669"/>
    <property type="project" value="TreeGrafter"/>
</dbReference>
<feature type="compositionally biased region" description="Basic and acidic residues" evidence="1">
    <location>
        <begin position="1207"/>
        <end position="1216"/>
    </location>
</feature>
<name>A0A6P9BUK6_PANGU</name>
<feature type="region of interest" description="Disordered" evidence="1">
    <location>
        <begin position="226"/>
        <end position="246"/>
    </location>
</feature>
<feature type="compositionally biased region" description="Basic and acidic residues" evidence="1">
    <location>
        <begin position="799"/>
        <end position="829"/>
    </location>
</feature>
<dbReference type="OMA" id="HYSPPFN"/>
<organism evidence="3 4">
    <name type="scientific">Pantherophis guttatus</name>
    <name type="common">Corn snake</name>
    <name type="synonym">Elaphe guttata</name>
    <dbReference type="NCBI Taxonomy" id="94885"/>
    <lineage>
        <taxon>Eukaryota</taxon>
        <taxon>Metazoa</taxon>
        <taxon>Chordata</taxon>
        <taxon>Craniata</taxon>
        <taxon>Vertebrata</taxon>
        <taxon>Euteleostomi</taxon>
        <taxon>Lepidosauria</taxon>
        <taxon>Squamata</taxon>
        <taxon>Bifurcata</taxon>
        <taxon>Unidentata</taxon>
        <taxon>Episquamata</taxon>
        <taxon>Toxicofera</taxon>
        <taxon>Serpentes</taxon>
        <taxon>Colubroidea</taxon>
        <taxon>Colubridae</taxon>
        <taxon>Colubrinae</taxon>
        <taxon>Pantherophis</taxon>
    </lineage>
</organism>
<sequence length="1426" mass="156831">MQGNKKPADGQSDASSIGSLLDETDREVCSLTDRAFKSLCVAELQTPYADVDPVVGPPNLSHQFSSKFLHGPWNYALRQNTNVHRQLSHKEHATFLLSKVSTHSKTHEDKKYSTVNPSIRRNLDLPLSDLHNCTHISKVSSLIKTFDKVDNQVSLLIARQPVNNSLTECPLICGDNMAFWSDKRILNIQKEISELPDPCPSKANPSDKRKGHSKIDLVYQSLPASHPSQPNISNTPKFSISNKTVKTRSGKAKEVARKSSFLHSENSAFESWNAHLKKIIEMGETMPTDGSLGYFEETPFFKKSCISQPKPIGAFMLEESFSDDSSPKSLFKASLSSGPLAEVYFPSLADAKCTVAQQLLPQGLAPVYEGSSATSPTSSTLFPPRMSPSVPVSKAPVPPSPFPQISVPPEAAFHHTDAQEILMPHITELAEKTTKPEFALRVGNGGPPPWRKQKTTLSRMKLAEVRAAEVLEIKDSTYRKSPEVAPLVETAAPESPVILSDPSFSISALLTPVPPLKPKNEGPPGNRLLVVTPFILEAGATKEPEERAFYSQNDYKSKAPRLLFNLKDIRKRVKSTYSPSPLLRALEDKSKMKDPQVHLKATVMATNVLDDSNKKILGGTHKVNIFEQMDYIQEKDNFTSLNENFISDDVLLSLSKSRAGILKYQSKNHLQQSDSVYPEDVEMVSMHEHSKTQPAPSPKPHLTDVAAVQQEVVQEHKYKKVTLGQDADEASRNLFYPLAEENASNRGSQTCSSAGNDHKDKRSPSSSEQSFVTTADQPTFHETPCSLMQLFQKACLQESQRRKNDMDGREEQSSKEKEKEKAKEKDLHGHLLSNCDSVMDETDKEKNEKVNVLQELVLEEKEKDGWKSTDREAESRPGEPLTPTLSSVLKPTLFMLKDNTFKSPPVTKAIKLPLLRSLSCEEATPIAQEDPKNAEEDGWRSLQGNRGSQVADKSSLTTNYSFSEGLDRFPIMAESKETDCLSALPEKEFKSPEKLAISKEKIRIRKLRSSSAIQPNLDFESEPRQSEERSPIRERIRYTKNRALTRQRGGPCIKKIISQDGKFPIVAENHACSPVSSDAFGYTSSPLSNSAGSALQSPKSDTVVPSASTGPLSDTTANVNILQTEKPANYPLHKATGSLNKPSTTPTLELEQTGQLPGDTDSPLGTNERLQLVTQMGRTTAKPPTVPPKTEKALRRAKKLASRRKKMEAQQKKLQDETLAQNEDASSLTPVQSLQSLACPDSPLTAPKRDLIKHQPLLSVSPTPSLPATQRKLLQDPDSGEYFIVDLPLRLKMFYDPESDRYIQVSVPSSKRNLSQTPTSEMSFSPCAWGPSTLPPRVASVPALPSSGQLSETFTKASGSVSDEQPGAASPGSLDGPPCPDSALLDIHSQNVDGSPSNFEKDMSNSATTENISMGSAEEFAVEGIL</sequence>
<feature type="region of interest" description="Disordered" evidence="1">
    <location>
        <begin position="798"/>
        <end position="834"/>
    </location>
</feature>
<feature type="compositionally biased region" description="Polar residues" evidence="1">
    <location>
        <begin position="764"/>
        <end position="775"/>
    </location>
</feature>
<feature type="region of interest" description="Disordered" evidence="1">
    <location>
        <begin position="1130"/>
        <end position="1165"/>
    </location>
</feature>
<reference evidence="4 5" key="1">
    <citation type="submission" date="2025-05" db="UniProtKB">
        <authorList>
            <consortium name="RefSeq"/>
        </authorList>
    </citation>
    <scope>IDENTIFICATION</scope>
    <source>
        <tissue evidence="4 5">Blood</tissue>
    </source>
</reference>
<feature type="compositionally biased region" description="Basic and acidic residues" evidence="1">
    <location>
        <begin position="929"/>
        <end position="939"/>
    </location>
</feature>
<dbReference type="OrthoDB" id="8945866at2759"/>
<dbReference type="Proteomes" id="UP001652622">
    <property type="component" value="Unplaced"/>
</dbReference>
<feature type="compositionally biased region" description="Polar residues" evidence="1">
    <location>
        <begin position="371"/>
        <end position="381"/>
    </location>
</feature>
<feature type="region of interest" description="Disordered" evidence="1">
    <location>
        <begin position="861"/>
        <end position="885"/>
    </location>
</feature>
<feature type="region of interest" description="Disordered" evidence="1">
    <location>
        <begin position="369"/>
        <end position="397"/>
    </location>
</feature>
<feature type="compositionally biased region" description="Polar residues" evidence="1">
    <location>
        <begin position="942"/>
        <end position="954"/>
    </location>
</feature>
<dbReference type="InterPro" id="IPR052303">
    <property type="entry name" value="CEFIP"/>
</dbReference>
<proteinExistence type="predicted"/>
<feature type="compositionally biased region" description="Basic residues" evidence="1">
    <location>
        <begin position="1195"/>
        <end position="1206"/>
    </location>
</feature>
<dbReference type="KEGG" id="pgut:117664600"/>
<dbReference type="GeneID" id="117664600"/>
<dbReference type="InterPro" id="IPR027838">
    <property type="entry name" value="DUF4585"/>
</dbReference>
<feature type="compositionally biased region" description="Polar residues" evidence="1">
    <location>
        <begin position="1346"/>
        <end position="1363"/>
    </location>
</feature>
<dbReference type="RefSeq" id="XP_034271595.2">
    <property type="nucleotide sequence ID" value="XM_034415704.2"/>
</dbReference>
<evidence type="ECO:0000259" key="2">
    <source>
        <dbReference type="Pfam" id="PF15232"/>
    </source>
</evidence>
<evidence type="ECO:0000313" key="5">
    <source>
        <dbReference type="RefSeq" id="XP_034271595.2"/>
    </source>
</evidence>
<dbReference type="PANTHER" id="PTHR33775:SF2">
    <property type="entry name" value="CARDIAC-ENRICHED FHL2-INTERACTING PROTEIN"/>
    <property type="match status" value="1"/>
</dbReference>
<feature type="region of interest" description="Disordered" evidence="1">
    <location>
        <begin position="1341"/>
        <end position="1426"/>
    </location>
</feature>
<feature type="compositionally biased region" description="Basic and acidic residues" evidence="1">
    <location>
        <begin position="861"/>
        <end position="877"/>
    </location>
</feature>
<feature type="region of interest" description="Disordered" evidence="1">
    <location>
        <begin position="1088"/>
        <end position="1115"/>
    </location>
</feature>
<protein>
    <submittedName>
        <fullName evidence="4 5">Cardiac-enriched FHL2-interacting protein</fullName>
    </submittedName>
</protein>
<feature type="region of interest" description="Disordered" evidence="1">
    <location>
        <begin position="923"/>
        <end position="954"/>
    </location>
</feature>
<feature type="region of interest" description="Disordered" evidence="1">
    <location>
        <begin position="739"/>
        <end position="775"/>
    </location>
</feature>
<evidence type="ECO:0000313" key="3">
    <source>
        <dbReference type="Proteomes" id="UP001652622"/>
    </source>
</evidence>
<feature type="compositionally biased region" description="Polar residues" evidence="1">
    <location>
        <begin position="742"/>
        <end position="755"/>
    </location>
</feature>